<dbReference type="InterPro" id="IPR006311">
    <property type="entry name" value="TAT_signal"/>
</dbReference>
<dbReference type="NCBIfam" id="TIGR01409">
    <property type="entry name" value="TAT_signal_seq"/>
    <property type="match status" value="1"/>
</dbReference>
<dbReference type="GO" id="GO:0015833">
    <property type="term" value="P:peptide transport"/>
    <property type="evidence" value="ECO:0007669"/>
    <property type="project" value="TreeGrafter"/>
</dbReference>
<evidence type="ECO:0000313" key="6">
    <source>
        <dbReference type="Proteomes" id="UP000230790"/>
    </source>
</evidence>
<dbReference type="InterPro" id="IPR019546">
    <property type="entry name" value="TAT_signal_bac_arc"/>
</dbReference>
<evidence type="ECO:0000256" key="3">
    <source>
        <dbReference type="SAM" id="SignalP"/>
    </source>
</evidence>
<evidence type="ECO:0000256" key="1">
    <source>
        <dbReference type="ARBA" id="ARBA00004193"/>
    </source>
</evidence>
<dbReference type="PANTHER" id="PTHR30290:SF62">
    <property type="entry name" value="OLIGOPEPTIDE ABC TRANSPORTER, PERIPLASMIC OLIGOPEPTIDE-BINDING PROTEIN"/>
    <property type="match status" value="1"/>
</dbReference>
<feature type="region of interest" description="Disordered" evidence="2">
    <location>
        <begin position="29"/>
        <end position="64"/>
    </location>
</feature>
<dbReference type="Gene3D" id="3.10.105.10">
    <property type="entry name" value="Dipeptide-binding Protein, Domain 3"/>
    <property type="match status" value="1"/>
</dbReference>
<gene>
    <name evidence="5" type="ORF">CUN48_09415</name>
</gene>
<dbReference type="AlphaFoldDB" id="A0A2M8QBX0"/>
<dbReference type="EMBL" id="PGTN01000056">
    <property type="protein sequence ID" value="PJF47301.1"/>
    <property type="molecule type" value="Genomic_DNA"/>
</dbReference>
<dbReference type="PANTHER" id="PTHR30290">
    <property type="entry name" value="PERIPLASMIC BINDING COMPONENT OF ABC TRANSPORTER"/>
    <property type="match status" value="1"/>
</dbReference>
<accession>A0A2M8QBX0</accession>
<dbReference type="Gene3D" id="3.40.190.10">
    <property type="entry name" value="Periplasmic binding protein-like II"/>
    <property type="match status" value="1"/>
</dbReference>
<evidence type="ECO:0000256" key="2">
    <source>
        <dbReference type="SAM" id="MobiDB-lite"/>
    </source>
</evidence>
<feature type="signal peptide" evidence="3">
    <location>
        <begin position="1"/>
        <end position="26"/>
    </location>
</feature>
<dbReference type="PROSITE" id="PS01040">
    <property type="entry name" value="SBP_BACTERIAL_5"/>
    <property type="match status" value="1"/>
</dbReference>
<comment type="caution">
    <text evidence="5">The sequence shown here is derived from an EMBL/GenBank/DDBJ whole genome shotgun (WGS) entry which is preliminary data.</text>
</comment>
<comment type="subcellular location">
    <subcellularLocation>
        <location evidence="1">Cell membrane</location>
        <topology evidence="1">Lipid-anchor</topology>
    </subcellularLocation>
</comment>
<protein>
    <recommendedName>
        <fullName evidence="4">Solute-binding protein family 5 domain-containing protein</fullName>
    </recommendedName>
</protein>
<evidence type="ECO:0000313" key="5">
    <source>
        <dbReference type="EMBL" id="PJF47301.1"/>
    </source>
</evidence>
<name>A0A2M8QBX0_9CHLR</name>
<dbReference type="PROSITE" id="PS51318">
    <property type="entry name" value="TAT"/>
    <property type="match status" value="1"/>
</dbReference>
<dbReference type="Proteomes" id="UP000230790">
    <property type="component" value="Unassembled WGS sequence"/>
</dbReference>
<evidence type="ECO:0000259" key="4">
    <source>
        <dbReference type="Pfam" id="PF00496"/>
    </source>
</evidence>
<dbReference type="GO" id="GO:0005886">
    <property type="term" value="C:plasma membrane"/>
    <property type="evidence" value="ECO:0007669"/>
    <property type="project" value="UniProtKB-SubCell"/>
</dbReference>
<keyword evidence="3" id="KW-0732">Signal</keyword>
<organism evidence="5 6">
    <name type="scientific">Candidatus Thermofonsia Clade 3 bacterium</name>
    <dbReference type="NCBI Taxonomy" id="2364212"/>
    <lineage>
        <taxon>Bacteria</taxon>
        <taxon>Bacillati</taxon>
        <taxon>Chloroflexota</taxon>
        <taxon>Candidatus Thermofontia</taxon>
        <taxon>Candidatus Thermofonsia Clade 3</taxon>
    </lineage>
</organism>
<dbReference type="InterPro" id="IPR000914">
    <property type="entry name" value="SBP_5_dom"/>
</dbReference>
<dbReference type="GO" id="GO:1904680">
    <property type="term" value="F:peptide transmembrane transporter activity"/>
    <property type="evidence" value="ECO:0007669"/>
    <property type="project" value="TreeGrafter"/>
</dbReference>
<feature type="domain" description="Solute-binding protein family 5" evidence="4">
    <location>
        <begin position="142"/>
        <end position="561"/>
    </location>
</feature>
<dbReference type="Pfam" id="PF00496">
    <property type="entry name" value="SBP_bac_5"/>
    <property type="match status" value="1"/>
</dbReference>
<dbReference type="InterPro" id="IPR023765">
    <property type="entry name" value="SBP_5_CS"/>
</dbReference>
<dbReference type="CDD" id="cd08500">
    <property type="entry name" value="PBP2_NikA_DppA_OppA_like_4"/>
    <property type="match status" value="1"/>
</dbReference>
<reference evidence="5 6" key="1">
    <citation type="submission" date="2017-11" db="EMBL/GenBank/DDBJ databases">
        <title>Evolution of Phototrophy in the Chloroflexi Phylum Driven by Horizontal Gene Transfer.</title>
        <authorList>
            <person name="Ward L.M."/>
            <person name="Hemp J."/>
            <person name="Shih P.M."/>
            <person name="Mcglynn S.E."/>
            <person name="Fischer W."/>
        </authorList>
    </citation>
    <scope>NUCLEOTIDE SEQUENCE [LARGE SCALE GENOMIC DNA]</scope>
    <source>
        <strain evidence="5">JP3_7</strain>
    </source>
</reference>
<proteinExistence type="predicted"/>
<sequence length="694" mass="77859">MKTVSRRKFLKAAAFAAGAAGLAACATSTPAPTEAPAAPPTEAPKPAAPAPAEPTKATEPVTLPGKFNEAPMLAEMVKAGKLPPVDQRLPENPQVVKPLVAPGKYGGTLRQGIVGNSVTWGGGLYTFQWENLVQWKPDFSAPEPSLAEKIDISPDGREYTFTLRKGVKWSDGQPFTADDIMFYIDDVLFNTEINPGGPSADWLPANQREGFRAEKVDDYTFKLIFPRPFGSFLYNLATWVGRYFAQYPKHYLQQFHAKYNPEVDKLVKQEGMENWVQLFFRKGPDNWGNPDRFMDVPEYPSLGPWVVVQPIGSGSTARFVRNPYYWKVDDQGNQLPYIDEVIITAYQDPEARALAMLNGDLDFIKDPGEQNRELYYDAMNAGKSLKIIQRVPEGGNTISIHFNQGSKNPVLRQVFQDKNFRIGMSHAINREELIEVVFKGQGKPAQVAPLENSPLYIERLANQYLEYDVAKANEYLDKVLPNKDANGMRLGPDGKPFSIIWTCLDQTYTGGDARAWLQAAEIMVGYFKAVGVDVKLDVISEQVLNERRRTNDVDMFIFHGSEGGAGVTAIIDPRWHVPGEYWSFFGHGWAPYVVPTDLSEEEKSNFVEPPDWVIQHRRLYEQATEQTTYEAQVAAMRKVLEASADYFWVIGISRPGLSYQPMSKRLQGLPEGSVDGWLPGTHKIMRPEQWFIEG</sequence>
<dbReference type="InterPro" id="IPR039424">
    <property type="entry name" value="SBP_5"/>
</dbReference>
<feature type="chain" id="PRO_5014767005" description="Solute-binding protein family 5 domain-containing protein" evidence="3">
    <location>
        <begin position="27"/>
        <end position="694"/>
    </location>
</feature>
<dbReference type="SUPFAM" id="SSF53850">
    <property type="entry name" value="Periplasmic binding protein-like II"/>
    <property type="match status" value="1"/>
</dbReference>
<dbReference type="PROSITE" id="PS51257">
    <property type="entry name" value="PROKAR_LIPOPROTEIN"/>
    <property type="match status" value="1"/>
</dbReference>
<feature type="compositionally biased region" description="Pro residues" evidence="2">
    <location>
        <begin position="37"/>
        <end position="52"/>
    </location>
</feature>